<proteinExistence type="inferred from homology"/>
<comment type="subcellular location">
    <subcellularLocation>
        <location evidence="1">Membrane</location>
        <topology evidence="1">Multi-pass membrane protein</topology>
    </subcellularLocation>
</comment>
<evidence type="ECO:0000256" key="7">
    <source>
        <dbReference type="ARBA" id="ARBA00022827"/>
    </source>
</evidence>
<keyword evidence="3" id="KW-0575">Peroxidase</keyword>
<dbReference type="Pfam" id="PF08022">
    <property type="entry name" value="FAD_binding_8"/>
    <property type="match status" value="1"/>
</dbReference>
<dbReference type="InterPro" id="IPR013623">
    <property type="entry name" value="NADPH_Ox"/>
</dbReference>
<dbReference type="CDD" id="cd06186">
    <property type="entry name" value="NOX_Duox_like_FAD_NADP"/>
    <property type="match status" value="1"/>
</dbReference>
<dbReference type="GO" id="GO:0016020">
    <property type="term" value="C:membrane"/>
    <property type="evidence" value="ECO:0007669"/>
    <property type="project" value="UniProtKB-SubCell"/>
</dbReference>
<dbReference type="SFLD" id="SFLDG01169">
    <property type="entry name" value="NADPH_oxidase_subgroup_(NOX)"/>
    <property type="match status" value="1"/>
</dbReference>
<dbReference type="InterPro" id="IPR039261">
    <property type="entry name" value="FNR_nucleotide-bd"/>
</dbReference>
<feature type="compositionally biased region" description="Gly residues" evidence="13">
    <location>
        <begin position="8"/>
        <end position="17"/>
    </location>
</feature>
<evidence type="ECO:0000256" key="9">
    <source>
        <dbReference type="ARBA" id="ARBA00022857"/>
    </source>
</evidence>
<dbReference type="PROSITE" id="PS51384">
    <property type="entry name" value="FAD_FR"/>
    <property type="match status" value="1"/>
</dbReference>
<keyword evidence="11" id="KW-0560">Oxidoreductase</keyword>
<keyword evidence="7" id="KW-0274">FAD</keyword>
<keyword evidence="10 14" id="KW-1133">Transmembrane helix</keyword>
<keyword evidence="6" id="KW-0479">Metal-binding</keyword>
<evidence type="ECO:0000256" key="8">
    <source>
        <dbReference type="ARBA" id="ARBA00022837"/>
    </source>
</evidence>
<organism evidence="15">
    <name type="scientific">Zea mays</name>
    <name type="common">Maize</name>
    <dbReference type="NCBI Taxonomy" id="4577"/>
    <lineage>
        <taxon>Eukaryota</taxon>
        <taxon>Viridiplantae</taxon>
        <taxon>Streptophyta</taxon>
        <taxon>Embryophyta</taxon>
        <taxon>Tracheophyta</taxon>
        <taxon>Spermatophyta</taxon>
        <taxon>Magnoliopsida</taxon>
        <taxon>Liliopsida</taxon>
        <taxon>Poales</taxon>
        <taxon>Poaceae</taxon>
        <taxon>PACMAD clade</taxon>
        <taxon>Panicoideae</taxon>
        <taxon>Andropogonodae</taxon>
        <taxon>Andropogoneae</taxon>
        <taxon>Tripsacinae</taxon>
        <taxon>Zea</taxon>
    </lineage>
</organism>
<dbReference type="InterPro" id="IPR017938">
    <property type="entry name" value="Riboflavin_synthase-like_b-brl"/>
</dbReference>
<gene>
    <name evidence="15" type="ORF">ZEAMMB73_Zm00001d009349</name>
</gene>
<sequence length="784" mass="88571">MASSSGYADGGTGGLGDGDPPVPSMRKQPSRIASGMRRLASKVSAAVPEMRGLKRTQSGAQSGLRGLRFLDKTSAGKDGWKTVEKRFDEMSTDGRLQRENFAKCIGMADSKEFASEVFVALARRRHINPDDGVTKEQLKEFWEEMTDQNFDSRLRIFFDMCDKNGDGKLTEDEVKEVIVLSASANKLAKLKKHAATYASLIMEELDPDHRGYIEGTGKQIWQLETLLRGMVTASGPTNMGASASLARTMVPSSHRTPLQRRMNKAVDLVHENWKRIWVLSLWGVLNMALFVFKFTQYRRRAVFEVMGYCVCIAKGAAETLKLNMALILLPVCRNTLTRLRSTALSKVVPFDDNINFHKVIALAIAIGSATHTLAHVLCDFPRLVACPKDKFMEKLGPFFNYAQPTWATLLSSIPGWTGILLILIMSFSFTLATHSFRRSVVKLPSPLHHLAGFNAFWYAHHLLVIAYVLLVMHSYFIFLTKQWYKRTTWMYLAVPVVFYASERSIRRIREKSYRVSIIKAAIYPGNVLSLYMKKPTSFKYKSGMYMFVKCPDVSPFEWHPFSITSAPGDDYLSVHIRTLGDWTSELRNLFGKACEAEVTSKKATLARLETTVVAHGLAEDTRFPKVFIDGPYGAPAQNYRKYDILLLIGLGIGATPFISILKDLLNNIKSNEEMQSMHDTELGCSFKTNGPGRAYFYWVTREQGSFEWFKGVMNDVAESDHDIRTHFARPNWRKVFSDLANAHKNSRIGVFYCGSPTLTKTLRDLSIEFSSTTTTRFHFHKENF</sequence>
<evidence type="ECO:0000256" key="14">
    <source>
        <dbReference type="SAM" id="Phobius"/>
    </source>
</evidence>
<dbReference type="PRINTS" id="PR00466">
    <property type="entry name" value="GP91PHOX"/>
</dbReference>
<evidence type="ECO:0000256" key="2">
    <source>
        <dbReference type="ARBA" id="ARBA00007975"/>
    </source>
</evidence>
<evidence type="ECO:0000256" key="1">
    <source>
        <dbReference type="ARBA" id="ARBA00004141"/>
    </source>
</evidence>
<evidence type="ECO:0000313" key="15">
    <source>
        <dbReference type="EMBL" id="AQK91757.1"/>
    </source>
</evidence>
<dbReference type="EMBL" id="CM000784">
    <property type="protein sequence ID" value="AQK91757.1"/>
    <property type="molecule type" value="Genomic_DNA"/>
</dbReference>
<reference evidence="15" key="1">
    <citation type="submission" date="2015-12" db="EMBL/GenBank/DDBJ databases">
        <title>Update maize B73 reference genome by single molecule sequencing technologies.</title>
        <authorList>
            <consortium name="Maize Genome Sequencing Project"/>
            <person name="Ware D."/>
        </authorList>
    </citation>
    <scope>NUCLEOTIDE SEQUENCE</scope>
    <source>
        <tissue evidence="15">Seedling</tissue>
    </source>
</reference>
<evidence type="ECO:0000256" key="6">
    <source>
        <dbReference type="ARBA" id="ARBA00022723"/>
    </source>
</evidence>
<comment type="similarity">
    <text evidence="2">Belongs to the RBOH (TC 5.B.1.3) family.</text>
</comment>
<dbReference type="AlphaFoldDB" id="A0A1D6FJ17"/>
<dbReference type="SUPFAM" id="SSF47473">
    <property type="entry name" value="EF-hand"/>
    <property type="match status" value="1"/>
</dbReference>
<dbReference type="InterPro" id="IPR013121">
    <property type="entry name" value="Fe_red_NAD-bd_6"/>
</dbReference>
<dbReference type="InterPro" id="IPR018247">
    <property type="entry name" value="EF_Hand_1_Ca_BS"/>
</dbReference>
<dbReference type="InterPro" id="IPR013130">
    <property type="entry name" value="Fe3_Rdtase_TM_dom"/>
</dbReference>
<feature type="transmembrane region" description="Helical" evidence="14">
    <location>
        <begin position="455"/>
        <end position="477"/>
    </location>
</feature>
<dbReference type="PROSITE" id="PS00018">
    <property type="entry name" value="EF_HAND_1"/>
    <property type="match status" value="1"/>
</dbReference>
<dbReference type="InterPro" id="IPR011992">
    <property type="entry name" value="EF-hand-dom_pair"/>
</dbReference>
<dbReference type="PROSITE" id="PS50222">
    <property type="entry name" value="EF_HAND_2"/>
    <property type="match status" value="1"/>
</dbReference>
<dbReference type="InterPro" id="IPR000778">
    <property type="entry name" value="Cyt_b245_heavy_chain"/>
</dbReference>
<dbReference type="GO" id="GO:0004601">
    <property type="term" value="F:peroxidase activity"/>
    <property type="evidence" value="ECO:0007669"/>
    <property type="project" value="UniProtKB-KW"/>
</dbReference>
<dbReference type="SUPFAM" id="SSF52343">
    <property type="entry name" value="Ferredoxin reductase-like, C-terminal NADP-linked domain"/>
    <property type="match status" value="1"/>
</dbReference>
<dbReference type="Pfam" id="PF08030">
    <property type="entry name" value="NAD_binding_6"/>
    <property type="match status" value="2"/>
</dbReference>
<dbReference type="FunFam" id="2.40.30.10:FF:000019">
    <property type="entry name" value="Respiratory burst oxidase homolog A"/>
    <property type="match status" value="1"/>
</dbReference>
<dbReference type="Pfam" id="PF08414">
    <property type="entry name" value="NADPH_Ox"/>
    <property type="match status" value="1"/>
</dbReference>
<keyword evidence="8" id="KW-0106">Calcium</keyword>
<dbReference type="PANTHER" id="PTHR11972">
    <property type="entry name" value="NADPH OXIDASE"/>
    <property type="match status" value="1"/>
</dbReference>
<dbReference type="GO" id="GO:0005509">
    <property type="term" value="F:calcium ion binding"/>
    <property type="evidence" value="ECO:0007669"/>
    <property type="project" value="InterPro"/>
</dbReference>
<feature type="transmembrane region" description="Helical" evidence="14">
    <location>
        <begin position="413"/>
        <end position="434"/>
    </location>
</feature>
<dbReference type="Pfam" id="PF01794">
    <property type="entry name" value="Ferric_reduct"/>
    <property type="match status" value="1"/>
</dbReference>
<accession>A0A1D6FJ17</accession>
<dbReference type="InterPro" id="IPR050369">
    <property type="entry name" value="RBOH/FRE"/>
</dbReference>
<dbReference type="InterPro" id="IPR017927">
    <property type="entry name" value="FAD-bd_FR_type"/>
</dbReference>
<evidence type="ECO:0000256" key="5">
    <source>
        <dbReference type="ARBA" id="ARBA00022692"/>
    </source>
</evidence>
<name>A0A1D6FJ17_MAIZE</name>
<feature type="region of interest" description="Disordered" evidence="13">
    <location>
        <begin position="1"/>
        <end position="37"/>
    </location>
</feature>
<dbReference type="InterPro" id="IPR002048">
    <property type="entry name" value="EF_hand_dom"/>
</dbReference>
<evidence type="ECO:0000256" key="10">
    <source>
        <dbReference type="ARBA" id="ARBA00022989"/>
    </source>
</evidence>
<dbReference type="PANTHER" id="PTHR11972:SF133">
    <property type="entry name" value="OS05G0465800 PROTEIN"/>
    <property type="match status" value="1"/>
</dbReference>
<evidence type="ECO:0000256" key="13">
    <source>
        <dbReference type="SAM" id="MobiDB-lite"/>
    </source>
</evidence>
<dbReference type="Gene3D" id="2.40.30.10">
    <property type="entry name" value="Translation factors"/>
    <property type="match status" value="1"/>
</dbReference>
<evidence type="ECO:0000256" key="4">
    <source>
        <dbReference type="ARBA" id="ARBA00022630"/>
    </source>
</evidence>
<dbReference type="FunFam" id="1.10.238.10:FF:000049">
    <property type="entry name" value="Respiratory burst oxidase homolog A"/>
    <property type="match status" value="1"/>
</dbReference>
<dbReference type="Gene3D" id="1.10.238.10">
    <property type="entry name" value="EF-hand"/>
    <property type="match status" value="1"/>
</dbReference>
<feature type="transmembrane region" description="Helical" evidence="14">
    <location>
        <begin position="644"/>
        <end position="661"/>
    </location>
</feature>
<dbReference type="GO" id="GO:0050664">
    <property type="term" value="F:oxidoreductase activity, acting on NAD(P)H, oxygen as acceptor"/>
    <property type="evidence" value="ECO:0007669"/>
    <property type="project" value="InterPro"/>
</dbReference>
<dbReference type="SUPFAM" id="SSF63380">
    <property type="entry name" value="Riboflavin synthase domain-like"/>
    <property type="match status" value="1"/>
</dbReference>
<dbReference type="InterPro" id="IPR013112">
    <property type="entry name" value="FAD-bd_8"/>
</dbReference>
<keyword evidence="12 14" id="KW-0472">Membrane</keyword>
<keyword evidence="9" id="KW-0521">NADP</keyword>
<evidence type="ECO:0000256" key="3">
    <source>
        <dbReference type="ARBA" id="ARBA00022559"/>
    </source>
</evidence>
<dbReference type="ExpressionAtlas" id="A0A1D6FJ17">
    <property type="expression patterns" value="baseline and differential"/>
</dbReference>
<evidence type="ECO:0000256" key="12">
    <source>
        <dbReference type="ARBA" id="ARBA00023136"/>
    </source>
</evidence>
<evidence type="ECO:0000256" key="11">
    <source>
        <dbReference type="ARBA" id="ARBA00023002"/>
    </source>
</evidence>
<keyword evidence="4" id="KW-0285">Flavoprotein</keyword>
<protein>
    <submittedName>
        <fullName evidence="15">Putative respiratory burst oxidase homolog protein H</fullName>
    </submittedName>
</protein>
<dbReference type="Gene3D" id="3.40.50.80">
    <property type="entry name" value="Nucleotide-binding domain of ferredoxin-NADP reductase (FNR) module"/>
    <property type="match status" value="2"/>
</dbReference>
<keyword evidence="5 14" id="KW-0812">Transmembrane</keyword>
<feature type="transmembrane region" description="Helical" evidence="14">
    <location>
        <begin position="276"/>
        <end position="294"/>
    </location>
</feature>